<name>A0A5J9URJ4_9POAL</name>
<dbReference type="Proteomes" id="UP000324897">
    <property type="component" value="Chromosome 2"/>
</dbReference>
<organism evidence="2 3">
    <name type="scientific">Eragrostis curvula</name>
    <name type="common">weeping love grass</name>
    <dbReference type="NCBI Taxonomy" id="38414"/>
    <lineage>
        <taxon>Eukaryota</taxon>
        <taxon>Viridiplantae</taxon>
        <taxon>Streptophyta</taxon>
        <taxon>Embryophyta</taxon>
        <taxon>Tracheophyta</taxon>
        <taxon>Spermatophyta</taxon>
        <taxon>Magnoliopsida</taxon>
        <taxon>Liliopsida</taxon>
        <taxon>Poales</taxon>
        <taxon>Poaceae</taxon>
        <taxon>PACMAD clade</taxon>
        <taxon>Chloridoideae</taxon>
        <taxon>Eragrostideae</taxon>
        <taxon>Eragrostidinae</taxon>
        <taxon>Eragrostis</taxon>
    </lineage>
</organism>
<dbReference type="EMBL" id="RWGY01000013">
    <property type="protein sequence ID" value="TVU25901.1"/>
    <property type="molecule type" value="Genomic_DNA"/>
</dbReference>
<reference evidence="2 3" key="1">
    <citation type="journal article" date="2019" name="Sci. Rep.">
        <title>A high-quality genome of Eragrostis curvula grass provides insights into Poaceae evolution and supports new strategies to enhance forage quality.</title>
        <authorList>
            <person name="Carballo J."/>
            <person name="Santos B.A.C.M."/>
            <person name="Zappacosta D."/>
            <person name="Garbus I."/>
            <person name="Selva J.P."/>
            <person name="Gallo C.A."/>
            <person name="Diaz A."/>
            <person name="Albertini E."/>
            <person name="Caccamo M."/>
            <person name="Echenique V."/>
        </authorList>
    </citation>
    <scope>NUCLEOTIDE SEQUENCE [LARGE SCALE GENOMIC DNA]</scope>
    <source>
        <strain evidence="3">cv. Victoria</strain>
        <tissue evidence="2">Leaf</tissue>
    </source>
</reference>
<accession>A0A5J9URJ4</accession>
<keyword evidence="3" id="KW-1185">Reference proteome</keyword>
<feature type="non-terminal residue" evidence="2">
    <location>
        <position position="1"/>
    </location>
</feature>
<evidence type="ECO:0000313" key="3">
    <source>
        <dbReference type="Proteomes" id="UP000324897"/>
    </source>
</evidence>
<feature type="region of interest" description="Disordered" evidence="1">
    <location>
        <begin position="27"/>
        <end position="56"/>
    </location>
</feature>
<evidence type="ECO:0000313" key="2">
    <source>
        <dbReference type="EMBL" id="TVU25901.1"/>
    </source>
</evidence>
<evidence type="ECO:0000256" key="1">
    <source>
        <dbReference type="SAM" id="MobiDB-lite"/>
    </source>
</evidence>
<dbReference type="AlphaFoldDB" id="A0A5J9URJ4"/>
<gene>
    <name evidence="2" type="ORF">EJB05_28420</name>
</gene>
<comment type="caution">
    <text evidence="2">The sequence shown here is derived from an EMBL/GenBank/DDBJ whole genome shotgun (WGS) entry which is preliminary data.</text>
</comment>
<dbReference type="Gramene" id="TVU25901">
    <property type="protein sequence ID" value="TVU25901"/>
    <property type="gene ID" value="EJB05_28420"/>
</dbReference>
<proteinExistence type="predicted"/>
<sequence length="187" mass="20890">MQWLGERRPAAAVTGVELRGLPAPMSRLFRRPPSPPFRFHGDRVPVQDPSDDPNRRKIAEETPIEIVGRQKLVAEHEKGYLGTGDKLPAAAQDAVPVLLIEIVTDTRPPRHAASSRLRIQRRSHKLLMARPSAASRAAWIVPQPQLQPAEQHQNYINVAEMEGPMEAMRLSVLVPSIQTSTLIWCAR</sequence>
<protein>
    <submittedName>
        <fullName evidence="2">Uncharacterized protein</fullName>
    </submittedName>
</protein>